<dbReference type="InterPro" id="IPR029063">
    <property type="entry name" value="SAM-dependent_MTases_sf"/>
</dbReference>
<dbReference type="EMBL" id="AFMD02000134">
    <property type="protein sequence ID" value="EMG23225.1"/>
    <property type="molecule type" value="Genomic_DNA"/>
</dbReference>
<proteinExistence type="predicted"/>
<dbReference type="Proteomes" id="UP000011778">
    <property type="component" value="Unassembled WGS sequence"/>
</dbReference>
<gene>
    <name evidence="4" type="ORF">LEP1GSC150_3380</name>
</gene>
<sequence length="210" mass="24455">MSTALKRKERKIQIGEFWTSRQRQSHSIHYSVSYRASFKPELPAFFLDKYLSKHKGIVLDPFGGRGTTSIQANLDGHSAIHNDISPMSLFLAKSRQTIPSLESMEKILNRLDLKKKTKEEKEDKDLLAFYHKDTLTEIKNLKRILLTDLSPEIQYLGVTALSRLHGHSDGFFQFIVFLRFQFLQRLSVEIIKKGESNLNIRKLNLEFFKR</sequence>
<dbReference type="SUPFAM" id="SSF53335">
    <property type="entry name" value="S-adenosyl-L-methionine-dependent methyltransferases"/>
    <property type="match status" value="1"/>
</dbReference>
<dbReference type="AlphaFoldDB" id="M3GCU5"/>
<keyword evidence="1 4" id="KW-0489">Methyltransferase</keyword>
<evidence type="ECO:0000313" key="5">
    <source>
        <dbReference type="Proteomes" id="UP000011778"/>
    </source>
</evidence>
<dbReference type="GO" id="GO:0032259">
    <property type="term" value="P:methylation"/>
    <property type="evidence" value="ECO:0007669"/>
    <property type="project" value="UniProtKB-KW"/>
</dbReference>
<protein>
    <submittedName>
        <fullName evidence="4">DNA methylase domain protein</fullName>
    </submittedName>
</protein>
<dbReference type="GO" id="GO:0003677">
    <property type="term" value="F:DNA binding"/>
    <property type="evidence" value="ECO:0007669"/>
    <property type="project" value="InterPro"/>
</dbReference>
<reference evidence="4 5" key="1">
    <citation type="submission" date="2013-02" db="EMBL/GenBank/DDBJ databases">
        <authorList>
            <person name="Harkins D.M."/>
            <person name="Durkin A.S."/>
            <person name="Brinkac L.M."/>
            <person name="Haft D.H."/>
            <person name="Selengut J.D."/>
            <person name="Sanka R."/>
            <person name="DePew J."/>
            <person name="Purushe J."/>
            <person name="Tulsiani S.M."/>
            <person name="Graham G.C."/>
            <person name="Burns M.-A."/>
            <person name="Dohnt M.F."/>
            <person name="Smythe L.D."/>
            <person name="McKay D.B."/>
            <person name="Craig S.B."/>
            <person name="Vinetz J.M."/>
            <person name="Sutton G.G."/>
            <person name="Nierman W.C."/>
            <person name="Fouts D.E."/>
        </authorList>
    </citation>
    <scope>NUCLEOTIDE SEQUENCE [LARGE SCALE GENOMIC DNA]</scope>
    <source>
        <strain evidence="4 5">LT2050</strain>
    </source>
</reference>
<evidence type="ECO:0000259" key="3">
    <source>
        <dbReference type="Pfam" id="PF01555"/>
    </source>
</evidence>
<evidence type="ECO:0000256" key="1">
    <source>
        <dbReference type="ARBA" id="ARBA00022603"/>
    </source>
</evidence>
<evidence type="ECO:0000256" key="2">
    <source>
        <dbReference type="ARBA" id="ARBA00022679"/>
    </source>
</evidence>
<comment type="caution">
    <text evidence="4">The sequence shown here is derived from an EMBL/GenBank/DDBJ whole genome shotgun (WGS) entry which is preliminary data.</text>
</comment>
<accession>M3GCU5</accession>
<evidence type="ECO:0000313" key="4">
    <source>
        <dbReference type="EMBL" id="EMG23225.1"/>
    </source>
</evidence>
<keyword evidence="2" id="KW-0808">Transferase</keyword>
<organism evidence="4 5">
    <name type="scientific">Leptospira interrogans serovar Copenhageni str. LT2050</name>
    <dbReference type="NCBI Taxonomy" id="1001598"/>
    <lineage>
        <taxon>Bacteria</taxon>
        <taxon>Pseudomonadati</taxon>
        <taxon>Spirochaetota</taxon>
        <taxon>Spirochaetia</taxon>
        <taxon>Leptospirales</taxon>
        <taxon>Leptospiraceae</taxon>
        <taxon>Leptospira</taxon>
    </lineage>
</organism>
<feature type="domain" description="DNA methylase N-4/N-6" evidence="3">
    <location>
        <begin position="8"/>
        <end position="85"/>
    </location>
</feature>
<dbReference type="Pfam" id="PF01555">
    <property type="entry name" value="N6_N4_Mtase"/>
    <property type="match status" value="1"/>
</dbReference>
<dbReference type="GO" id="GO:0008170">
    <property type="term" value="F:N-methyltransferase activity"/>
    <property type="evidence" value="ECO:0007669"/>
    <property type="project" value="InterPro"/>
</dbReference>
<dbReference type="Gene3D" id="3.40.50.150">
    <property type="entry name" value="Vaccinia Virus protein VP39"/>
    <property type="match status" value="1"/>
</dbReference>
<dbReference type="InterPro" id="IPR002941">
    <property type="entry name" value="DNA_methylase_N4/N6"/>
</dbReference>
<name>M3GCU5_LEPIT</name>